<keyword evidence="6" id="KW-0808">Transferase</keyword>
<dbReference type="AlphaFoldDB" id="A0A5M3ZBY9"/>
<organism evidence="13 14">
    <name type="scientific">Aspergillus terreus</name>
    <dbReference type="NCBI Taxonomy" id="33178"/>
    <lineage>
        <taxon>Eukaryota</taxon>
        <taxon>Fungi</taxon>
        <taxon>Dikarya</taxon>
        <taxon>Ascomycota</taxon>
        <taxon>Pezizomycotina</taxon>
        <taxon>Eurotiomycetes</taxon>
        <taxon>Eurotiomycetidae</taxon>
        <taxon>Eurotiales</taxon>
        <taxon>Aspergillaceae</taxon>
        <taxon>Aspergillus</taxon>
        <taxon>Aspergillus subgen. Circumdati</taxon>
    </lineage>
</organism>
<sequence>MWSFLPRESNPSRRWIYLASPFLSCFIVGLYLFWPKSGSPASSLITTPGPERIECPSGFNNLHVVLKTGATEAIPKLLIHFNTTLRCVQNYTIFSDYEDEISGVPIHDVLQGVDERIKSTHPDFKLYTHLRQSGKEALSTWDLHPDDPSTPSGKPSNPGWILDKWKFLPMMHETLKARNDAAWYFFMETDTYVQWANLLDWLMRVNPDEPFYLGNQMQIGDVIFAHGGSGFVLSRPALKRVVAYHSTRVAEWDTYTDHHWAGDCVLGKALQDAGVGLLWSWPMMQGSNPWFFDYLSPAFGKTPWCYPPVTYHHMTPEGVRAMWDFEQMQSRQDREANVLYRDVFQTLIQPRLSQNQPDWDNESPDVTEGVASVANCQAQCALDAECLQYSYEPGRCLTSKLVRRGSHKPGVISGWMAERINQVVAKLGPCQDIDWIHP</sequence>
<dbReference type="GO" id="GO:0016263">
    <property type="term" value="F:glycoprotein-N-acetylgalactosamine 3-beta-galactosyltransferase activity"/>
    <property type="evidence" value="ECO:0007669"/>
    <property type="project" value="UniProtKB-EC"/>
</dbReference>
<keyword evidence="7" id="KW-0812">Transmembrane</keyword>
<dbReference type="OrthoDB" id="414175at2759"/>
<keyword evidence="14" id="KW-1185">Reference proteome</keyword>
<keyword evidence="5" id="KW-0328">Glycosyltransferase</keyword>
<evidence type="ECO:0000256" key="2">
    <source>
        <dbReference type="ARBA" id="ARBA00004922"/>
    </source>
</evidence>
<dbReference type="PANTHER" id="PTHR23033">
    <property type="entry name" value="BETA1,3-GALACTOSYLTRANSFERASE"/>
    <property type="match status" value="1"/>
</dbReference>
<evidence type="ECO:0000256" key="9">
    <source>
        <dbReference type="ARBA" id="ARBA00022968"/>
    </source>
</evidence>
<evidence type="ECO:0000256" key="10">
    <source>
        <dbReference type="ARBA" id="ARBA00022989"/>
    </source>
</evidence>
<dbReference type="Proteomes" id="UP000452235">
    <property type="component" value="Unassembled WGS sequence"/>
</dbReference>
<dbReference type="SUPFAM" id="SSF57414">
    <property type="entry name" value="Hairpin loop containing domain-like"/>
    <property type="match status" value="1"/>
</dbReference>
<dbReference type="PANTHER" id="PTHR23033:SF47">
    <property type="entry name" value="APPLE DOMAIN-CONTAINING PROTEIN-RELATED"/>
    <property type="match status" value="1"/>
</dbReference>
<dbReference type="GO" id="GO:0000166">
    <property type="term" value="F:nucleotide binding"/>
    <property type="evidence" value="ECO:0007669"/>
    <property type="project" value="UniProtKB-KW"/>
</dbReference>
<comment type="caution">
    <text evidence="13">The sequence shown here is derived from an EMBL/GenBank/DDBJ whole genome shotgun (WGS) entry which is preliminary data.</text>
</comment>
<dbReference type="Pfam" id="PF02434">
    <property type="entry name" value="Fringe"/>
    <property type="match status" value="1"/>
</dbReference>
<evidence type="ECO:0000313" key="14">
    <source>
        <dbReference type="Proteomes" id="UP000452235"/>
    </source>
</evidence>
<keyword evidence="10" id="KW-1133">Transmembrane helix</keyword>
<dbReference type="EMBL" id="BLJY01000009">
    <property type="protein sequence ID" value="GFF18928.1"/>
    <property type="molecule type" value="Genomic_DNA"/>
</dbReference>
<keyword evidence="11" id="KW-0472">Membrane</keyword>
<evidence type="ECO:0000259" key="12">
    <source>
        <dbReference type="Pfam" id="PF02434"/>
    </source>
</evidence>
<evidence type="ECO:0000256" key="11">
    <source>
        <dbReference type="ARBA" id="ARBA00023136"/>
    </source>
</evidence>
<accession>A0A5M3ZBY9</accession>
<dbReference type="InterPro" id="IPR026050">
    <property type="entry name" value="C1GALT1/C1GALT1_chp1"/>
</dbReference>
<dbReference type="Gene3D" id="3.90.550.50">
    <property type="match status" value="1"/>
</dbReference>
<evidence type="ECO:0000256" key="1">
    <source>
        <dbReference type="ARBA" id="ARBA00004606"/>
    </source>
</evidence>
<evidence type="ECO:0000256" key="4">
    <source>
        <dbReference type="ARBA" id="ARBA00012557"/>
    </source>
</evidence>
<evidence type="ECO:0000313" key="13">
    <source>
        <dbReference type="EMBL" id="GFF18928.1"/>
    </source>
</evidence>
<evidence type="ECO:0000256" key="6">
    <source>
        <dbReference type="ARBA" id="ARBA00022679"/>
    </source>
</evidence>
<evidence type="ECO:0000256" key="5">
    <source>
        <dbReference type="ARBA" id="ARBA00022676"/>
    </source>
</evidence>
<dbReference type="InterPro" id="IPR003378">
    <property type="entry name" value="Fringe-like_glycosylTrfase"/>
</dbReference>
<keyword evidence="8" id="KW-0547">Nucleotide-binding</keyword>
<protein>
    <recommendedName>
        <fullName evidence="4">N-acetylgalactosaminide beta-1,3-galactosyltransferase</fullName>
        <ecNumber evidence="4">2.4.1.122</ecNumber>
    </recommendedName>
</protein>
<dbReference type="GO" id="GO:0016020">
    <property type="term" value="C:membrane"/>
    <property type="evidence" value="ECO:0007669"/>
    <property type="project" value="UniProtKB-SubCell"/>
</dbReference>
<comment type="subcellular location">
    <subcellularLocation>
        <location evidence="1">Membrane</location>
        <topology evidence="1">Single-pass type II membrane protein</topology>
    </subcellularLocation>
</comment>
<evidence type="ECO:0000256" key="7">
    <source>
        <dbReference type="ARBA" id="ARBA00022692"/>
    </source>
</evidence>
<dbReference type="VEuPathDB" id="FungiDB:ATEG_07669"/>
<proteinExistence type="inferred from homology"/>
<evidence type="ECO:0000256" key="3">
    <source>
        <dbReference type="ARBA" id="ARBA00006462"/>
    </source>
</evidence>
<gene>
    <name evidence="13" type="ORF">ATEIFO6365_0009029100</name>
</gene>
<dbReference type="EC" id="2.4.1.122" evidence="4"/>
<dbReference type="Gene3D" id="3.50.4.10">
    <property type="entry name" value="Hepatocyte Growth Factor"/>
    <property type="match status" value="1"/>
</dbReference>
<keyword evidence="9" id="KW-0735">Signal-anchor</keyword>
<comment type="similarity">
    <text evidence="3">Belongs to the glycosyltransferase 31 family. Beta3-Gal-T subfamily.</text>
</comment>
<feature type="domain" description="Fringe-like glycosyltransferase" evidence="12">
    <location>
        <begin position="178"/>
        <end position="272"/>
    </location>
</feature>
<reference evidence="13 14" key="1">
    <citation type="submission" date="2020-01" db="EMBL/GenBank/DDBJ databases">
        <title>Aspergillus terreus IFO 6365 whole genome shotgun sequence.</title>
        <authorList>
            <person name="Kanamasa S."/>
            <person name="Takahashi H."/>
        </authorList>
    </citation>
    <scope>NUCLEOTIDE SEQUENCE [LARGE SCALE GENOMIC DNA]</scope>
    <source>
        <strain evidence="13 14">IFO 6365</strain>
    </source>
</reference>
<evidence type="ECO:0000256" key="8">
    <source>
        <dbReference type="ARBA" id="ARBA00022741"/>
    </source>
</evidence>
<name>A0A5M3ZBY9_ASPTE</name>
<comment type="pathway">
    <text evidence="2">Protein modification; protein glycosylation.</text>
</comment>